<dbReference type="PANTHER" id="PTHR31131">
    <property type="entry name" value="CHROMOSOME 1, WHOLE GENOME SHOTGUN SEQUENCE"/>
    <property type="match status" value="1"/>
</dbReference>
<reference evidence="3 4" key="1">
    <citation type="submission" date="2019-07" db="EMBL/GenBank/DDBJ databases">
        <authorList>
            <person name="Friedrich A."/>
            <person name="Schacherer J."/>
        </authorList>
    </citation>
    <scope>NUCLEOTIDE SEQUENCE [LARGE SCALE GENOMIC DNA]</scope>
</reference>
<dbReference type="GO" id="GO:0046394">
    <property type="term" value="P:carboxylic acid biosynthetic process"/>
    <property type="evidence" value="ECO:0007669"/>
    <property type="project" value="UniProtKB-ARBA"/>
</dbReference>
<protein>
    <submittedName>
        <fullName evidence="3">DEBR0S4_05666g1_1</fullName>
    </submittedName>
</protein>
<keyword evidence="4" id="KW-1185">Reference proteome</keyword>
<proteinExistence type="predicted"/>
<evidence type="ECO:0000313" key="4">
    <source>
        <dbReference type="Proteomes" id="UP000478008"/>
    </source>
</evidence>
<dbReference type="InterPro" id="IPR027795">
    <property type="entry name" value="CASTOR_ACT_dom"/>
</dbReference>
<organism evidence="3 4">
    <name type="scientific">Dekkera bruxellensis</name>
    <name type="common">Brettanomyces custersii</name>
    <dbReference type="NCBI Taxonomy" id="5007"/>
    <lineage>
        <taxon>Eukaryota</taxon>
        <taxon>Fungi</taxon>
        <taxon>Dikarya</taxon>
        <taxon>Ascomycota</taxon>
        <taxon>Saccharomycotina</taxon>
        <taxon>Pichiomycetes</taxon>
        <taxon>Pichiales</taxon>
        <taxon>Pichiaceae</taxon>
        <taxon>Brettanomyces</taxon>
    </lineage>
</organism>
<gene>
    <name evidence="3" type="ORF">DEBR0S4_05666G</name>
</gene>
<dbReference type="Pfam" id="PF13840">
    <property type="entry name" value="ACT_7"/>
    <property type="match status" value="1"/>
</dbReference>
<feature type="region of interest" description="Disordered" evidence="1">
    <location>
        <begin position="64"/>
        <end position="100"/>
    </location>
</feature>
<evidence type="ECO:0000256" key="1">
    <source>
        <dbReference type="SAM" id="MobiDB-lite"/>
    </source>
</evidence>
<dbReference type="EMBL" id="CABFWN010000004">
    <property type="protein sequence ID" value="VUG18915.1"/>
    <property type="molecule type" value="Genomic_DNA"/>
</dbReference>
<dbReference type="GO" id="GO:0006520">
    <property type="term" value="P:amino acid metabolic process"/>
    <property type="evidence" value="ECO:0007669"/>
    <property type="project" value="UniProtKB-ARBA"/>
</dbReference>
<evidence type="ECO:0000259" key="2">
    <source>
        <dbReference type="Pfam" id="PF13840"/>
    </source>
</evidence>
<dbReference type="Proteomes" id="UP000478008">
    <property type="component" value="Unassembled WGS sequence"/>
</dbReference>
<name>A0A7D9CYL1_DEKBR</name>
<feature type="compositionally biased region" description="Basic and acidic residues" evidence="1">
    <location>
        <begin position="73"/>
        <end position="92"/>
    </location>
</feature>
<feature type="domain" description="CASTOR ACT" evidence="2">
    <location>
        <begin position="153"/>
        <end position="213"/>
    </location>
</feature>
<sequence>MLDINETQIYTTKVSILTIPRSEFWIFKGGILRLIYRLADHYGRRFGGQGGRFGYDMDLSASSLSGSENSNSDSEKSEEDNSVRDGETKEEYSGSLQPLGVETDDDGLFFHLAFASDEVTLMCSSKLIRKYLGKTLNFCEGCLPKEKQPTLLNEKFLILQVSSDGMNIGKKILELTEPLSLDGISLFFISNFFTDVVLFPAKDKQRVLAILRKMSEQKDDPDAEELHQRQEQDLETKAFNLFESKQIKPELVATTKLILTGARSGDSANVLRNTAEALSRLDTDIDSSKGDEKCKSTQFPAHFAITRNTTGEISMMLPQSEAEFIKLNYDKSTIMGSLQDSYCPITIDLSGLPLDLKGIVAGVASRLLRLGINEMSYLSFGKSGMVLIPDNFQGTVERFLSQL</sequence>
<dbReference type="InterPro" id="IPR045865">
    <property type="entry name" value="ACT-like_dom_sf"/>
</dbReference>
<dbReference type="PANTHER" id="PTHR31131:SF6">
    <property type="entry name" value="CASTOR ACT DOMAIN-CONTAINING PROTEIN"/>
    <property type="match status" value="1"/>
</dbReference>
<accession>A0A7D9CYL1</accession>
<dbReference type="Gene3D" id="3.30.2130.10">
    <property type="entry name" value="VC0802-like"/>
    <property type="match status" value="1"/>
</dbReference>
<dbReference type="SUPFAM" id="SSF55021">
    <property type="entry name" value="ACT-like"/>
    <property type="match status" value="1"/>
</dbReference>
<dbReference type="InterPro" id="IPR051719">
    <property type="entry name" value="CASTOR_mTORC1"/>
</dbReference>
<dbReference type="AlphaFoldDB" id="A0A7D9CYL1"/>
<evidence type="ECO:0000313" key="3">
    <source>
        <dbReference type="EMBL" id="VUG18915.1"/>
    </source>
</evidence>